<proteinExistence type="predicted"/>
<evidence type="ECO:0000313" key="1">
    <source>
        <dbReference type="EMBL" id="OLL24774.1"/>
    </source>
</evidence>
<protein>
    <submittedName>
        <fullName evidence="1">Uncharacterized protein</fullName>
    </submittedName>
</protein>
<dbReference type="EMBL" id="LXFE01000632">
    <property type="protein sequence ID" value="OLL24774.1"/>
    <property type="molecule type" value="Genomic_DNA"/>
</dbReference>
<dbReference type="AlphaFoldDB" id="A0A1U7LQ53"/>
<reference evidence="1 2" key="1">
    <citation type="submission" date="2016-04" db="EMBL/GenBank/DDBJ databases">
        <title>Evolutionary innovation and constraint leading to complex multicellularity in the Ascomycota.</title>
        <authorList>
            <person name="Cisse O."/>
            <person name="Nguyen A."/>
            <person name="Hewitt D.A."/>
            <person name="Jedd G."/>
            <person name="Stajich J.E."/>
        </authorList>
    </citation>
    <scope>NUCLEOTIDE SEQUENCE [LARGE SCALE GENOMIC DNA]</scope>
    <source>
        <strain evidence="1 2">DAH-3</strain>
    </source>
</reference>
<comment type="caution">
    <text evidence="1">The sequence shown here is derived from an EMBL/GenBank/DDBJ whole genome shotgun (WGS) entry which is preliminary data.</text>
</comment>
<dbReference type="Proteomes" id="UP000186594">
    <property type="component" value="Unassembled WGS sequence"/>
</dbReference>
<gene>
    <name evidence="1" type="ORF">NEOLI_003391</name>
</gene>
<organism evidence="1 2">
    <name type="scientific">Neolecta irregularis (strain DAH-3)</name>
    <dbReference type="NCBI Taxonomy" id="1198029"/>
    <lineage>
        <taxon>Eukaryota</taxon>
        <taxon>Fungi</taxon>
        <taxon>Dikarya</taxon>
        <taxon>Ascomycota</taxon>
        <taxon>Taphrinomycotina</taxon>
        <taxon>Neolectales</taxon>
        <taxon>Neolectaceae</taxon>
        <taxon>Neolecta</taxon>
    </lineage>
</organism>
<evidence type="ECO:0000313" key="2">
    <source>
        <dbReference type="Proteomes" id="UP000186594"/>
    </source>
</evidence>
<sequence length="126" mass="13496">MQVRLYPHEARANAHADAYAKAEVSAFQGQVLVASKPSSEVKVQVFSESDNVGTIVIQKPLKPFLHDLYLESAGQLETTLPTGLVSAGQPTSTTSVKTPIYSFASGSVRKRMSYVVGVVFLAGLIL</sequence>
<keyword evidence="2" id="KW-1185">Reference proteome</keyword>
<name>A0A1U7LQ53_NEOID</name>
<accession>A0A1U7LQ53</accession>